<keyword evidence="4" id="KW-1185">Reference proteome</keyword>
<sequence>MRHTLCTFLLGACLLAAACSASRKARTAGMAPPGNNTAWIQMMDDPKVNYFAAVKVFEEYWKDKPRPTTEHELFSAEDKDAALRSSSYSTSRNPEDPAVKYRFEYKKFLHWKEEVAPYVQPDGRILTPEERINIWQQQKAQRQ</sequence>
<feature type="region of interest" description="Disordered" evidence="1">
    <location>
        <begin position="67"/>
        <end position="95"/>
    </location>
</feature>
<dbReference type="OrthoDB" id="668543at2"/>
<reference evidence="3 4" key="1">
    <citation type="submission" date="2018-11" db="EMBL/GenBank/DDBJ databases">
        <title>Chitinophaga lutea sp.nov., isolate from arsenic contaminated soil.</title>
        <authorList>
            <person name="Zong Y."/>
        </authorList>
    </citation>
    <scope>NUCLEOTIDE SEQUENCE [LARGE SCALE GENOMIC DNA]</scope>
    <source>
        <strain evidence="3 4">ZY74</strain>
    </source>
</reference>
<dbReference type="Proteomes" id="UP000278351">
    <property type="component" value="Unassembled WGS sequence"/>
</dbReference>
<gene>
    <name evidence="3" type="ORF">EGT74_04375</name>
</gene>
<accession>A0A3N4PXZ4</accession>
<proteinExistence type="predicted"/>
<evidence type="ECO:0000256" key="1">
    <source>
        <dbReference type="SAM" id="MobiDB-lite"/>
    </source>
</evidence>
<protein>
    <submittedName>
        <fullName evidence="3">Uncharacterized protein</fullName>
    </submittedName>
</protein>
<feature type="compositionally biased region" description="Basic and acidic residues" evidence="1">
    <location>
        <begin position="67"/>
        <end position="82"/>
    </location>
</feature>
<keyword evidence="2" id="KW-0732">Signal</keyword>
<dbReference type="AlphaFoldDB" id="A0A3N4PXZ4"/>
<evidence type="ECO:0000313" key="4">
    <source>
        <dbReference type="Proteomes" id="UP000278351"/>
    </source>
</evidence>
<evidence type="ECO:0000313" key="3">
    <source>
        <dbReference type="EMBL" id="RPE12786.1"/>
    </source>
</evidence>
<dbReference type="PROSITE" id="PS51257">
    <property type="entry name" value="PROKAR_LIPOPROTEIN"/>
    <property type="match status" value="1"/>
</dbReference>
<comment type="caution">
    <text evidence="3">The sequence shown here is derived from an EMBL/GenBank/DDBJ whole genome shotgun (WGS) entry which is preliminary data.</text>
</comment>
<feature type="chain" id="PRO_5018321430" evidence="2">
    <location>
        <begin position="22"/>
        <end position="143"/>
    </location>
</feature>
<dbReference type="EMBL" id="RPDH01000001">
    <property type="protein sequence ID" value="RPE12786.1"/>
    <property type="molecule type" value="Genomic_DNA"/>
</dbReference>
<evidence type="ECO:0000256" key="2">
    <source>
        <dbReference type="SAM" id="SignalP"/>
    </source>
</evidence>
<feature type="signal peptide" evidence="2">
    <location>
        <begin position="1"/>
        <end position="21"/>
    </location>
</feature>
<organism evidence="3 4">
    <name type="scientific">Chitinophaga lutea</name>
    <dbReference type="NCBI Taxonomy" id="2488634"/>
    <lineage>
        <taxon>Bacteria</taxon>
        <taxon>Pseudomonadati</taxon>
        <taxon>Bacteroidota</taxon>
        <taxon>Chitinophagia</taxon>
        <taxon>Chitinophagales</taxon>
        <taxon>Chitinophagaceae</taxon>
        <taxon>Chitinophaga</taxon>
    </lineage>
</organism>
<dbReference type="RefSeq" id="WP_123845302.1">
    <property type="nucleotide sequence ID" value="NZ_RPDH01000001.1"/>
</dbReference>
<name>A0A3N4PXZ4_9BACT</name>